<reference evidence="3 4" key="1">
    <citation type="submission" date="2017-10" db="EMBL/GenBank/DDBJ databases">
        <title>Comparative genomics between pathogenic Norcardia.</title>
        <authorList>
            <person name="Zeng L."/>
        </authorList>
    </citation>
    <scope>NUCLEOTIDE SEQUENCE [LARGE SCALE GENOMIC DNA]</scope>
    <source>
        <strain evidence="3 4">NC_YFY_NT001</strain>
    </source>
</reference>
<dbReference type="KEGG" id="ntp:CRH09_35170"/>
<feature type="domain" description="4Fe-4S Wbl-type" evidence="2">
    <location>
        <begin position="60"/>
        <end position="121"/>
    </location>
</feature>
<gene>
    <name evidence="3" type="ORF">CRH09_35170</name>
</gene>
<evidence type="ECO:0000313" key="4">
    <source>
        <dbReference type="Proteomes" id="UP000221961"/>
    </source>
</evidence>
<name>A0A291RTN8_9NOCA</name>
<sequence length="147" mass="16092">MSNRARPWSGCTPESWPTTRRGRNSIASSSKSISLPSRSIGFTVSTAVSLPATDRRDNRPCLSVDPEVFFPSGWADRETRTASARAMCRACFAVRECAAEALRSGITHGVVATIDLGDEDHPALGRRQRERLRAIAEGGELRPHQRS</sequence>
<evidence type="ECO:0000313" key="3">
    <source>
        <dbReference type="EMBL" id="ATL70639.1"/>
    </source>
</evidence>
<feature type="region of interest" description="Disordered" evidence="1">
    <location>
        <begin position="1"/>
        <end position="31"/>
    </location>
</feature>
<dbReference type="EMBL" id="CP023778">
    <property type="protein sequence ID" value="ATL70639.1"/>
    <property type="molecule type" value="Genomic_DNA"/>
</dbReference>
<evidence type="ECO:0000259" key="2">
    <source>
        <dbReference type="PROSITE" id="PS51674"/>
    </source>
</evidence>
<organism evidence="3 4">
    <name type="scientific">Nocardia terpenica</name>
    <dbReference type="NCBI Taxonomy" id="455432"/>
    <lineage>
        <taxon>Bacteria</taxon>
        <taxon>Bacillati</taxon>
        <taxon>Actinomycetota</taxon>
        <taxon>Actinomycetes</taxon>
        <taxon>Mycobacteriales</taxon>
        <taxon>Nocardiaceae</taxon>
        <taxon>Nocardia</taxon>
    </lineage>
</organism>
<dbReference type="PROSITE" id="PS51674">
    <property type="entry name" value="4FE4S_WBL"/>
    <property type="match status" value="1"/>
</dbReference>
<accession>A0A291RTN8</accession>
<dbReference type="AlphaFoldDB" id="A0A291RTN8"/>
<evidence type="ECO:0000256" key="1">
    <source>
        <dbReference type="SAM" id="MobiDB-lite"/>
    </source>
</evidence>
<protein>
    <recommendedName>
        <fullName evidence="2">4Fe-4S Wbl-type domain-containing protein</fullName>
    </recommendedName>
</protein>
<dbReference type="InterPro" id="IPR034768">
    <property type="entry name" value="4FE4S_WBL"/>
</dbReference>
<proteinExistence type="predicted"/>
<dbReference type="Pfam" id="PF02467">
    <property type="entry name" value="Whib"/>
    <property type="match status" value="1"/>
</dbReference>
<dbReference type="Proteomes" id="UP000221961">
    <property type="component" value="Chromosome"/>
</dbReference>